<dbReference type="SUPFAM" id="SSF53474">
    <property type="entry name" value="alpha/beta-Hydrolases"/>
    <property type="match status" value="1"/>
</dbReference>
<organism evidence="2 3">
    <name type="scientific">Mogibacterium timidum</name>
    <dbReference type="NCBI Taxonomy" id="35519"/>
    <lineage>
        <taxon>Bacteria</taxon>
        <taxon>Bacillati</taxon>
        <taxon>Bacillota</taxon>
        <taxon>Clostridia</taxon>
        <taxon>Peptostreptococcales</taxon>
        <taxon>Anaerovoracaceae</taxon>
        <taxon>Mogibacterium</taxon>
    </lineage>
</organism>
<evidence type="ECO:0000313" key="3">
    <source>
        <dbReference type="Proteomes" id="UP000526307"/>
    </source>
</evidence>
<accession>A0A7Y8VST8</accession>
<dbReference type="PANTHER" id="PTHR43358">
    <property type="entry name" value="ALPHA/BETA-HYDROLASE"/>
    <property type="match status" value="1"/>
</dbReference>
<comment type="caution">
    <text evidence="2">The sequence shown here is derived from an EMBL/GenBank/DDBJ whole genome shotgun (WGS) entry which is preliminary data.</text>
</comment>
<dbReference type="Gene3D" id="3.40.50.1820">
    <property type="entry name" value="alpha/beta hydrolase"/>
    <property type="match status" value="1"/>
</dbReference>
<dbReference type="GO" id="GO:0006508">
    <property type="term" value="P:proteolysis"/>
    <property type="evidence" value="ECO:0007669"/>
    <property type="project" value="InterPro"/>
</dbReference>
<dbReference type="RefSeq" id="WP_178978803.1">
    <property type="nucleotide sequence ID" value="NZ_CALIBD010000012.1"/>
</dbReference>
<name>A0A7Y8VST8_9FIRM</name>
<dbReference type="Pfam" id="PF00326">
    <property type="entry name" value="Peptidase_S9"/>
    <property type="match status" value="1"/>
</dbReference>
<keyword evidence="3" id="KW-1185">Reference proteome</keyword>
<proteinExistence type="predicted"/>
<dbReference type="InterPro" id="IPR052920">
    <property type="entry name" value="DNA-binding_regulatory"/>
</dbReference>
<evidence type="ECO:0000259" key="1">
    <source>
        <dbReference type="Pfam" id="PF00326"/>
    </source>
</evidence>
<dbReference type="PANTHER" id="PTHR43358:SF4">
    <property type="entry name" value="ALPHA_BETA HYDROLASE FOLD-1 DOMAIN-CONTAINING PROTEIN"/>
    <property type="match status" value="1"/>
</dbReference>
<gene>
    <name evidence="2" type="ORF">HW270_08040</name>
</gene>
<dbReference type="InterPro" id="IPR029058">
    <property type="entry name" value="AB_hydrolase_fold"/>
</dbReference>
<reference evidence="2 3" key="1">
    <citation type="submission" date="2020-06" db="EMBL/GenBank/DDBJ databases">
        <title>Mogibacterium timidum strain W9173 genomic sequence.</title>
        <authorList>
            <person name="Wade W.G."/>
            <person name="Johnston C.D."/>
            <person name="Chen T."/>
            <person name="Dewhirst F.E."/>
        </authorList>
    </citation>
    <scope>NUCLEOTIDE SEQUENCE [LARGE SCALE GENOMIC DNA]</scope>
    <source>
        <strain evidence="2 3">W9173</strain>
    </source>
</reference>
<dbReference type="AlphaFoldDB" id="A0A7Y8VST8"/>
<feature type="domain" description="Peptidase S9 prolyl oligopeptidase catalytic" evidence="1">
    <location>
        <begin position="136"/>
        <end position="293"/>
    </location>
</feature>
<dbReference type="EMBL" id="JABXYR010000002">
    <property type="protein sequence ID" value="NWO23998.1"/>
    <property type="molecule type" value="Genomic_DNA"/>
</dbReference>
<dbReference type="Proteomes" id="UP000526307">
    <property type="component" value="Unassembled WGS sequence"/>
</dbReference>
<sequence length="296" mass="33445">MKRSDKALKLTSTTCKPRDRAYLLQYEEALTEEPLQNSSKVSITARDGLKLVGRLYRKREHPKAIVIAVHGFHSGGLRDMGRFADMYYRNDFDYLVISQRSHEESEGNYLTFGAKESFDLIDWIRQIRKLYPVTIPIILHGVSMGAATVILTVGNREVLDGNKNPYNIKCCISDSAYSDIMDQISYLIGDTHSFIKTAYMELFKANMRLRGGAKASSASPISVAGKISIPFMFIHGKKDKFVPYANSIRIYEACSSTEKEIHLFEGAGHVCSYVVNKSKYEELFASFVKSKLDECE</sequence>
<dbReference type="InterPro" id="IPR001375">
    <property type="entry name" value="Peptidase_S9_cat"/>
</dbReference>
<dbReference type="GO" id="GO:0008236">
    <property type="term" value="F:serine-type peptidase activity"/>
    <property type="evidence" value="ECO:0007669"/>
    <property type="project" value="InterPro"/>
</dbReference>
<protein>
    <submittedName>
        <fullName evidence="2">Alpha/beta hydrolase</fullName>
    </submittedName>
</protein>
<keyword evidence="2" id="KW-0378">Hydrolase</keyword>
<evidence type="ECO:0000313" key="2">
    <source>
        <dbReference type="EMBL" id="NWO23998.1"/>
    </source>
</evidence>